<evidence type="ECO:0008006" key="2">
    <source>
        <dbReference type="Google" id="ProtNLM"/>
    </source>
</evidence>
<organism evidence="1">
    <name type="scientific">marine sediment metagenome</name>
    <dbReference type="NCBI Taxonomy" id="412755"/>
    <lineage>
        <taxon>unclassified sequences</taxon>
        <taxon>metagenomes</taxon>
        <taxon>ecological metagenomes</taxon>
    </lineage>
</organism>
<sequence length="113" mass="13080">MRHIPVIFAVLLAGCVTNNLERLSAEAKECVRQEAIANSVTSADGVDVDATAEQRTGCWAAWNDRSEELFRMSEKRRMKREYYAQYSCEYGVPFFDGEWDPRHPPRFLGCFYF</sequence>
<protein>
    <recommendedName>
        <fullName evidence="2">Lipoprotein</fullName>
    </recommendedName>
</protein>
<dbReference type="PROSITE" id="PS51257">
    <property type="entry name" value="PROKAR_LIPOPROTEIN"/>
    <property type="match status" value="1"/>
</dbReference>
<accession>A0A0F9EI49</accession>
<dbReference type="EMBL" id="LAZR01024891">
    <property type="protein sequence ID" value="KKL73664.1"/>
    <property type="molecule type" value="Genomic_DNA"/>
</dbReference>
<gene>
    <name evidence="1" type="ORF">LCGC14_2072650</name>
</gene>
<reference evidence="1" key="1">
    <citation type="journal article" date="2015" name="Nature">
        <title>Complex archaea that bridge the gap between prokaryotes and eukaryotes.</title>
        <authorList>
            <person name="Spang A."/>
            <person name="Saw J.H."/>
            <person name="Jorgensen S.L."/>
            <person name="Zaremba-Niedzwiedzka K."/>
            <person name="Martijn J."/>
            <person name="Lind A.E."/>
            <person name="van Eijk R."/>
            <person name="Schleper C."/>
            <person name="Guy L."/>
            <person name="Ettema T.J."/>
        </authorList>
    </citation>
    <scope>NUCLEOTIDE SEQUENCE</scope>
</reference>
<name>A0A0F9EI49_9ZZZZ</name>
<dbReference type="AlphaFoldDB" id="A0A0F9EI49"/>
<evidence type="ECO:0000313" key="1">
    <source>
        <dbReference type="EMBL" id="KKL73664.1"/>
    </source>
</evidence>
<proteinExistence type="predicted"/>
<comment type="caution">
    <text evidence="1">The sequence shown here is derived from an EMBL/GenBank/DDBJ whole genome shotgun (WGS) entry which is preliminary data.</text>
</comment>